<dbReference type="Gene3D" id="3.60.110.10">
    <property type="entry name" value="Carbon-nitrogen hydrolase"/>
    <property type="match status" value="1"/>
</dbReference>
<dbReference type="InterPro" id="IPR045254">
    <property type="entry name" value="Nit1/2_C-N_Hydrolase"/>
</dbReference>
<comment type="similarity">
    <text evidence="1">Belongs to the carbon-nitrogen hydrolase superfamily. NIT1/NIT2 family.</text>
</comment>
<sequence length="269" mass="30162">MKVAVIQLNVGENKSKNLSKAVHFIDEAAGKGADIILLPECVNFFGDTAEIINQAETIPGPTSDVFSKKAKEHKIYINCGSIYEVADSKYAYNTSLLFDTNGEIIAKYRKIHLYDATFKDRFTSKESENIRPGNKLVTADTEFGKFGLSICYDVRFPELFRSLALEGCQMIFLPAAFPQYTGSMYWETLLRARAVENQCYIVAAGQYGKSYNGNVFFGNSLIIDPWGTVIAKAHEGEGITMQDIDLSFVEQVRNNIPTFSHRKPEVYKL</sequence>
<evidence type="ECO:0000259" key="3">
    <source>
        <dbReference type="PROSITE" id="PS50263"/>
    </source>
</evidence>
<protein>
    <submittedName>
        <fullName evidence="4">Carbon-nitrogen hydrolase family protein</fullName>
    </submittedName>
</protein>
<name>A0ABU6KDM7_9BACI</name>
<dbReference type="InterPro" id="IPR001110">
    <property type="entry name" value="UPF0012_CS"/>
</dbReference>
<dbReference type="Proteomes" id="UP001335737">
    <property type="component" value="Unassembled WGS sequence"/>
</dbReference>
<evidence type="ECO:0000256" key="1">
    <source>
        <dbReference type="ARBA" id="ARBA00010613"/>
    </source>
</evidence>
<dbReference type="RefSeq" id="WP_327606836.1">
    <property type="nucleotide sequence ID" value="NZ_JARZFX010000002.1"/>
</dbReference>
<comment type="caution">
    <text evidence="4">The sequence shown here is derived from an EMBL/GenBank/DDBJ whole genome shotgun (WGS) entry which is preliminary data.</text>
</comment>
<gene>
    <name evidence="4" type="ORF">QGM71_07170</name>
</gene>
<dbReference type="PANTHER" id="PTHR23088:SF27">
    <property type="entry name" value="DEAMINATED GLUTATHIONE AMIDASE"/>
    <property type="match status" value="1"/>
</dbReference>
<dbReference type="SUPFAM" id="SSF56317">
    <property type="entry name" value="Carbon-nitrogen hydrolase"/>
    <property type="match status" value="1"/>
</dbReference>
<dbReference type="EMBL" id="JARZFX010000002">
    <property type="protein sequence ID" value="MEC5423280.1"/>
    <property type="molecule type" value="Genomic_DNA"/>
</dbReference>
<dbReference type="PROSITE" id="PS01227">
    <property type="entry name" value="UPF0012"/>
    <property type="match status" value="1"/>
</dbReference>
<evidence type="ECO:0000313" key="4">
    <source>
        <dbReference type="EMBL" id="MEC5423280.1"/>
    </source>
</evidence>
<dbReference type="PROSITE" id="PS50263">
    <property type="entry name" value="CN_HYDROLASE"/>
    <property type="match status" value="1"/>
</dbReference>
<accession>A0ABU6KDM7</accession>
<feature type="domain" description="CN hydrolase" evidence="3">
    <location>
        <begin position="1"/>
        <end position="246"/>
    </location>
</feature>
<reference evidence="4 5" key="1">
    <citation type="journal article" date="2024" name="Int. J. Syst. Evol. Microbiol.">
        <title>Virgibacillus tibetensis sp. nov., isolated from salt lake on the Tibetan Plateau of China.</title>
        <authorList>
            <person name="Phurbu D."/>
            <person name="Liu Z.-X."/>
            <person name="Wang R."/>
            <person name="Zheng Y.-Y."/>
            <person name="Liu H.-C."/>
            <person name="Zhou Y.-G."/>
            <person name="Yu Y.-J."/>
            <person name="Li A.-H."/>
        </authorList>
    </citation>
    <scope>NUCLEOTIDE SEQUENCE [LARGE SCALE GENOMIC DNA]</scope>
    <source>
        <strain evidence="4 5">C22-A2</strain>
    </source>
</reference>
<keyword evidence="5" id="KW-1185">Reference proteome</keyword>
<dbReference type="Pfam" id="PF00795">
    <property type="entry name" value="CN_hydrolase"/>
    <property type="match status" value="1"/>
</dbReference>
<dbReference type="PANTHER" id="PTHR23088">
    <property type="entry name" value="NITRILASE-RELATED"/>
    <property type="match status" value="1"/>
</dbReference>
<dbReference type="InterPro" id="IPR036526">
    <property type="entry name" value="C-N_Hydrolase_sf"/>
</dbReference>
<proteinExistence type="inferred from homology"/>
<dbReference type="GO" id="GO:0016787">
    <property type="term" value="F:hydrolase activity"/>
    <property type="evidence" value="ECO:0007669"/>
    <property type="project" value="UniProtKB-KW"/>
</dbReference>
<organism evidence="4 5">
    <name type="scientific">Virgibacillus tibetensis</name>
    <dbReference type="NCBI Taxonomy" id="3042313"/>
    <lineage>
        <taxon>Bacteria</taxon>
        <taxon>Bacillati</taxon>
        <taxon>Bacillota</taxon>
        <taxon>Bacilli</taxon>
        <taxon>Bacillales</taxon>
        <taxon>Bacillaceae</taxon>
        <taxon>Virgibacillus</taxon>
    </lineage>
</organism>
<keyword evidence="2 4" id="KW-0378">Hydrolase</keyword>
<dbReference type="CDD" id="cd07572">
    <property type="entry name" value="nit"/>
    <property type="match status" value="1"/>
</dbReference>
<evidence type="ECO:0000313" key="5">
    <source>
        <dbReference type="Proteomes" id="UP001335737"/>
    </source>
</evidence>
<evidence type="ECO:0000256" key="2">
    <source>
        <dbReference type="ARBA" id="ARBA00022801"/>
    </source>
</evidence>
<dbReference type="InterPro" id="IPR003010">
    <property type="entry name" value="C-N_Hydrolase"/>
</dbReference>